<dbReference type="Proteomes" id="UP000016521">
    <property type="component" value="Chromosome I"/>
</dbReference>
<proteinExistence type="predicted"/>
<evidence type="ECO:0000313" key="1">
    <source>
        <dbReference type="EMBL" id="ATD06753.1"/>
    </source>
</evidence>
<sequence length="39" mass="4540">MAFMMKKAAQCVERPFIFNNILDKISIASEDTYRCLANR</sequence>
<organism evidence="1 2">
    <name type="scientific">Pseudoalteromonas piscicida</name>
    <dbReference type="NCBI Taxonomy" id="43662"/>
    <lineage>
        <taxon>Bacteria</taxon>
        <taxon>Pseudomonadati</taxon>
        <taxon>Pseudomonadota</taxon>
        <taxon>Gammaproteobacteria</taxon>
        <taxon>Alteromonadales</taxon>
        <taxon>Pseudoalteromonadaceae</taxon>
        <taxon>Pseudoalteromonas</taxon>
    </lineage>
</organism>
<name>A0ABM6NDD3_PSEO7</name>
<accession>A0ABM6NDD3</accession>
<evidence type="ECO:0000313" key="2">
    <source>
        <dbReference type="Proteomes" id="UP000016521"/>
    </source>
</evidence>
<dbReference type="EMBL" id="CP011924">
    <property type="protein sequence ID" value="ATD06753.1"/>
    <property type="molecule type" value="Genomic_DNA"/>
</dbReference>
<gene>
    <name evidence="1" type="ORF">PPIS_a1655</name>
</gene>
<reference evidence="1 2" key="1">
    <citation type="submission" date="2015-06" db="EMBL/GenBank/DDBJ databases">
        <authorList>
            <person name="Xie B.-B."/>
            <person name="Rong J.-C."/>
            <person name="Qin Q.-L."/>
            <person name="Zhang Y.-Z."/>
        </authorList>
    </citation>
    <scope>NUCLEOTIDE SEQUENCE [LARGE SCALE GENOMIC DNA]</scope>
    <source>
        <strain evidence="1 2">JCM 20779</strain>
    </source>
</reference>
<keyword evidence="2" id="KW-1185">Reference proteome</keyword>
<protein>
    <submittedName>
        <fullName evidence="1">Uncharacterized protein</fullName>
    </submittedName>
</protein>